<evidence type="ECO:0000313" key="3">
    <source>
        <dbReference type="Proteomes" id="UP000316598"/>
    </source>
</evidence>
<keyword evidence="3" id="KW-1185">Reference proteome</keyword>
<dbReference type="EMBL" id="SJPI01000002">
    <property type="protein sequence ID" value="TWT50164.1"/>
    <property type="molecule type" value="Genomic_DNA"/>
</dbReference>
<protein>
    <submittedName>
        <fullName evidence="2">Uncharacterized protein</fullName>
    </submittedName>
</protein>
<organism evidence="2 3">
    <name type="scientific">Rubripirellula amarantea</name>
    <dbReference type="NCBI Taxonomy" id="2527999"/>
    <lineage>
        <taxon>Bacteria</taxon>
        <taxon>Pseudomonadati</taxon>
        <taxon>Planctomycetota</taxon>
        <taxon>Planctomycetia</taxon>
        <taxon>Pirellulales</taxon>
        <taxon>Pirellulaceae</taxon>
        <taxon>Rubripirellula</taxon>
    </lineage>
</organism>
<proteinExistence type="predicted"/>
<comment type="caution">
    <text evidence="2">The sequence shown here is derived from an EMBL/GenBank/DDBJ whole genome shotgun (WGS) entry which is preliminary data.</text>
</comment>
<dbReference type="Proteomes" id="UP000316598">
    <property type="component" value="Unassembled WGS sequence"/>
</dbReference>
<dbReference type="AlphaFoldDB" id="A0A5C5WH88"/>
<accession>A0A5C5WH88</accession>
<feature type="compositionally biased region" description="Polar residues" evidence="1">
    <location>
        <begin position="19"/>
        <end position="30"/>
    </location>
</feature>
<reference evidence="2 3" key="1">
    <citation type="submission" date="2019-02" db="EMBL/GenBank/DDBJ databases">
        <title>Deep-cultivation of Planctomycetes and their phenomic and genomic characterization uncovers novel biology.</title>
        <authorList>
            <person name="Wiegand S."/>
            <person name="Jogler M."/>
            <person name="Boedeker C."/>
            <person name="Pinto D."/>
            <person name="Vollmers J."/>
            <person name="Rivas-Marin E."/>
            <person name="Kohn T."/>
            <person name="Peeters S.H."/>
            <person name="Heuer A."/>
            <person name="Rast P."/>
            <person name="Oberbeckmann S."/>
            <person name="Bunk B."/>
            <person name="Jeske O."/>
            <person name="Meyerdierks A."/>
            <person name="Storesund J.E."/>
            <person name="Kallscheuer N."/>
            <person name="Luecker S."/>
            <person name="Lage O.M."/>
            <person name="Pohl T."/>
            <person name="Merkel B.J."/>
            <person name="Hornburger P."/>
            <person name="Mueller R.-W."/>
            <person name="Bruemmer F."/>
            <person name="Labrenz M."/>
            <person name="Spormann A.M."/>
            <person name="Op Den Camp H."/>
            <person name="Overmann J."/>
            <person name="Amann R."/>
            <person name="Jetten M.S.M."/>
            <person name="Mascher T."/>
            <person name="Medema M.H."/>
            <person name="Devos D.P."/>
            <person name="Kaster A.-K."/>
            <person name="Ovreas L."/>
            <person name="Rohde M."/>
            <person name="Galperin M.Y."/>
            <person name="Jogler C."/>
        </authorList>
    </citation>
    <scope>NUCLEOTIDE SEQUENCE [LARGE SCALE GENOMIC DNA]</scope>
    <source>
        <strain evidence="2 3">Pla22</strain>
    </source>
</reference>
<sequence length="30" mass="3022">MPGGVVTCGDVAVGDQGNDLDQVTSRFGAR</sequence>
<evidence type="ECO:0000256" key="1">
    <source>
        <dbReference type="SAM" id="MobiDB-lite"/>
    </source>
</evidence>
<evidence type="ECO:0000313" key="2">
    <source>
        <dbReference type="EMBL" id="TWT50164.1"/>
    </source>
</evidence>
<gene>
    <name evidence="2" type="ORF">Pla22_29040</name>
</gene>
<name>A0A5C5WH88_9BACT</name>
<feature type="region of interest" description="Disordered" evidence="1">
    <location>
        <begin position="1"/>
        <end position="30"/>
    </location>
</feature>